<name>A0ABR4Q5I9_9CEST</name>
<reference evidence="2 3" key="1">
    <citation type="journal article" date="2022" name="Front. Cell. Infect. Microbiol.">
        <title>The Genomes of Two Strains of Taenia crassiceps the Animal Model for the Study of Human Cysticercosis.</title>
        <authorList>
            <person name="Bobes R.J."/>
            <person name="Estrada K."/>
            <person name="Rios-Valencia D.G."/>
            <person name="Calderon-Gallegos A."/>
            <person name="de la Torre P."/>
            <person name="Carrero J.C."/>
            <person name="Sanchez-Flores A."/>
            <person name="Laclette J.P."/>
        </authorList>
    </citation>
    <scope>NUCLEOTIDE SEQUENCE [LARGE SCALE GENOMIC DNA]</scope>
    <source>
        <strain evidence="2">WFUcys</strain>
    </source>
</reference>
<comment type="caution">
    <text evidence="2">The sequence shown here is derived from an EMBL/GenBank/DDBJ whole genome shotgun (WGS) entry which is preliminary data.</text>
</comment>
<keyword evidence="1" id="KW-0812">Transmembrane</keyword>
<protein>
    <submittedName>
        <fullName evidence="2">Uncharacterized protein</fullName>
    </submittedName>
</protein>
<gene>
    <name evidence="2" type="ORF">TcWFU_001642</name>
</gene>
<organism evidence="2 3">
    <name type="scientific">Taenia crassiceps</name>
    <dbReference type="NCBI Taxonomy" id="6207"/>
    <lineage>
        <taxon>Eukaryota</taxon>
        <taxon>Metazoa</taxon>
        <taxon>Spiralia</taxon>
        <taxon>Lophotrochozoa</taxon>
        <taxon>Platyhelminthes</taxon>
        <taxon>Cestoda</taxon>
        <taxon>Eucestoda</taxon>
        <taxon>Cyclophyllidea</taxon>
        <taxon>Taeniidae</taxon>
        <taxon>Taenia</taxon>
    </lineage>
</organism>
<keyword evidence="1" id="KW-1133">Transmembrane helix</keyword>
<evidence type="ECO:0000256" key="1">
    <source>
        <dbReference type="SAM" id="Phobius"/>
    </source>
</evidence>
<feature type="transmembrane region" description="Helical" evidence="1">
    <location>
        <begin position="35"/>
        <end position="56"/>
    </location>
</feature>
<keyword evidence="1" id="KW-0472">Membrane</keyword>
<accession>A0ABR4Q5I9</accession>
<feature type="transmembrane region" description="Helical" evidence="1">
    <location>
        <begin position="76"/>
        <end position="98"/>
    </location>
</feature>
<evidence type="ECO:0000313" key="3">
    <source>
        <dbReference type="Proteomes" id="UP001651158"/>
    </source>
</evidence>
<dbReference type="Proteomes" id="UP001651158">
    <property type="component" value="Unassembled WGS sequence"/>
</dbReference>
<sequence length="158" mass="17155">MLRTHSFASRSRLLQERLQVHVIGGGGDGDGVGDVMLMLMLMVMVMIGCDRFRGAIETTTSFLKNDQLLSPHLPSFLPSFLHSFIPSILLLLLLPLLLPPFRLPLGLVRLRTPSSLSPPPSTFPLSPPPSSLLSLTGKHCQVTFTSVADLGGSNKLEK</sequence>
<proteinExistence type="predicted"/>
<evidence type="ECO:0000313" key="2">
    <source>
        <dbReference type="EMBL" id="KAL5104842.1"/>
    </source>
</evidence>
<keyword evidence="3" id="KW-1185">Reference proteome</keyword>
<dbReference type="EMBL" id="JAKROA010000010">
    <property type="protein sequence ID" value="KAL5104842.1"/>
    <property type="molecule type" value="Genomic_DNA"/>
</dbReference>